<feature type="region of interest" description="Disordered" evidence="1">
    <location>
        <begin position="1"/>
        <end position="74"/>
    </location>
</feature>
<evidence type="ECO:0000313" key="3">
    <source>
        <dbReference type="Proteomes" id="UP001050691"/>
    </source>
</evidence>
<feature type="compositionally biased region" description="Low complexity" evidence="1">
    <location>
        <begin position="23"/>
        <end position="52"/>
    </location>
</feature>
<dbReference type="Proteomes" id="UP001050691">
    <property type="component" value="Unassembled WGS sequence"/>
</dbReference>
<accession>A0AAV4ZZS9</accession>
<feature type="region of interest" description="Disordered" evidence="1">
    <location>
        <begin position="314"/>
        <end position="455"/>
    </location>
</feature>
<feature type="compositionally biased region" description="Acidic residues" evidence="1">
    <location>
        <begin position="330"/>
        <end position="348"/>
    </location>
</feature>
<reference evidence="2" key="1">
    <citation type="submission" date="2021-10" db="EMBL/GenBank/DDBJ databases">
        <title>De novo Genome Assembly of Clathrus columnatus (Basidiomycota, Fungi) Using Illumina and Nanopore Sequence Data.</title>
        <authorList>
            <person name="Ogiso-Tanaka E."/>
            <person name="Itagaki H."/>
            <person name="Hosoya T."/>
            <person name="Hosaka K."/>
        </authorList>
    </citation>
    <scope>NUCLEOTIDE SEQUENCE</scope>
    <source>
        <strain evidence="2">MO-923</strain>
    </source>
</reference>
<sequence length="903" mass="99434">MPKAIVETRPNRKLTDFFTTKQSDSTMPSVSSSSTNKNATTKLKSSSQVSNSKRSESTSKPNSKQTMSSSQKKKVVNIVSAEDSDDDDIQLPAIVLSSSPALVPVDHSSLTPKACNPPKPFRNSPLTPRQNLELFPKHHITPIKLPVSFSSSKNTLKRPGSRFSISKPVSPSKRPRCLSPEGIVVISSGSEANYGDDENPPLSALSSGSIESTNEVEPAMDAGPISFPLLSTPLIPFDTMFTTPKSKKTKEIVPSSQPGETETDQLGIDLSTSADQKKIEKDSKIEQPNFELSPCSARTLSIINQIKANAEREAAREAKEASTRSSLGLTDDESELSELSDGSDDLSLDLDLVMNEKAPTRSESKSELDMRQAQNVRRSARHQDLPAPNYKLKLSLTRGSSPIRPPRPPQKCPLDKILKESASLKASAEASRQASSRATSVDHMEEISSHSASENHLDLDSPFLDKSLTIEDSTREVILGKKASTAVGKILNDDREKRKAGTSVRVESFSVWDDATMVTEHTIPSLHINSHASPLTASLQQALREQDYDMVASLIGSGTLYKLSQSSEFLSWMFTLAFTTQYQQLSTAAYRALVTLQPGKLPAGWLTEQLLYSILQRLGLSNTILQALNIGQSHGTIEDNQSKMRTISRLLTLLAKFARSQALPETTIPCITAILLVLGLDELISSYLHCDTITTIETILSEQKFNYETELLICKAVHQVIVKLTLSFPQQLRLIGLLSGSSPVSGRTRRWIAWSMLGGDPDTIQDCTDFSPSFPVVLNLFSNEAYGSVKMIIHNDVDYAILGAQTEILSVFLTDIEGFAKQPDGGKEFVEDVFRNLDRILSKIFDTRAAHLDRSMTKDAMNRLRNRLEYQLEAAMQLIRPRKNILDHFFERKPRSLSVGAKS</sequence>
<feature type="region of interest" description="Disordered" evidence="1">
    <location>
        <begin position="156"/>
        <end position="176"/>
    </location>
</feature>
<feature type="compositionally biased region" description="Basic and acidic residues" evidence="1">
    <location>
        <begin position="358"/>
        <end position="370"/>
    </location>
</feature>
<protein>
    <submittedName>
        <fullName evidence="2">Uncharacterized protein</fullName>
    </submittedName>
</protein>
<feature type="compositionally biased region" description="Low complexity" evidence="1">
    <location>
        <begin position="420"/>
        <end position="439"/>
    </location>
</feature>
<feature type="region of interest" description="Disordered" evidence="1">
    <location>
        <begin position="245"/>
        <end position="285"/>
    </location>
</feature>
<evidence type="ECO:0000313" key="2">
    <source>
        <dbReference type="EMBL" id="GJJ06672.1"/>
    </source>
</evidence>
<comment type="caution">
    <text evidence="2">The sequence shown here is derived from an EMBL/GenBank/DDBJ whole genome shotgun (WGS) entry which is preliminary data.</text>
</comment>
<organism evidence="2 3">
    <name type="scientific">Clathrus columnatus</name>
    <dbReference type="NCBI Taxonomy" id="1419009"/>
    <lineage>
        <taxon>Eukaryota</taxon>
        <taxon>Fungi</taxon>
        <taxon>Dikarya</taxon>
        <taxon>Basidiomycota</taxon>
        <taxon>Agaricomycotina</taxon>
        <taxon>Agaricomycetes</taxon>
        <taxon>Phallomycetidae</taxon>
        <taxon>Phallales</taxon>
        <taxon>Clathraceae</taxon>
        <taxon>Clathrus</taxon>
    </lineage>
</organism>
<dbReference type="AlphaFoldDB" id="A0AAV4ZZS9"/>
<evidence type="ECO:0000256" key="1">
    <source>
        <dbReference type="SAM" id="MobiDB-lite"/>
    </source>
</evidence>
<dbReference type="EMBL" id="BPWL01000001">
    <property type="protein sequence ID" value="GJJ06672.1"/>
    <property type="molecule type" value="Genomic_DNA"/>
</dbReference>
<feature type="compositionally biased region" description="Basic and acidic residues" evidence="1">
    <location>
        <begin position="275"/>
        <end position="285"/>
    </location>
</feature>
<keyword evidence="3" id="KW-1185">Reference proteome</keyword>
<name>A0AAV4ZZS9_9AGAM</name>
<gene>
    <name evidence="2" type="ORF">Clacol_000867</name>
</gene>
<proteinExistence type="predicted"/>
<feature type="compositionally biased region" description="Basic and acidic residues" evidence="1">
    <location>
        <begin position="440"/>
        <end position="455"/>
    </location>
</feature>